<reference evidence="2" key="1">
    <citation type="submission" date="2022-12" db="EMBL/GenBank/DDBJ databases">
        <authorList>
            <person name="Petersen C."/>
        </authorList>
    </citation>
    <scope>NUCLEOTIDE SEQUENCE</scope>
    <source>
        <strain evidence="2">IBT 21472</strain>
    </source>
</reference>
<dbReference type="EMBL" id="JAPZBO010000001">
    <property type="protein sequence ID" value="KAJ5330314.1"/>
    <property type="molecule type" value="Genomic_DNA"/>
</dbReference>
<evidence type="ECO:0000259" key="1">
    <source>
        <dbReference type="Pfam" id="PF14529"/>
    </source>
</evidence>
<dbReference type="Gene3D" id="3.60.10.10">
    <property type="entry name" value="Endonuclease/exonuclease/phosphatase"/>
    <property type="match status" value="1"/>
</dbReference>
<sequence>MATYSQALAGRFHVLLRLTIIRDGREDSCRPRVCFYINKKINPKAWSVQHYSRDVSTLSVKTALGVAHIHNVYVQSKVGSPEERDRATGIAQAALTVLHRAMQRGRSDHHIVVGDFNLHHPLWSKPRQAQMRDDDANELVNLMGDYGLELLTERGMTTVDGAVYGSEVQSTLDLTWASTPLADRCARCQDQPQWLFIADHIPVLTELDL</sequence>
<feature type="domain" description="Endonuclease/exonuclease/phosphatase" evidence="1">
    <location>
        <begin position="68"/>
        <end position="203"/>
    </location>
</feature>
<dbReference type="GO" id="GO:0003964">
    <property type="term" value="F:RNA-directed DNA polymerase activity"/>
    <property type="evidence" value="ECO:0007669"/>
    <property type="project" value="UniProtKB-KW"/>
</dbReference>
<evidence type="ECO:0000313" key="3">
    <source>
        <dbReference type="Proteomes" id="UP001147746"/>
    </source>
</evidence>
<reference evidence="2" key="2">
    <citation type="journal article" date="2023" name="IMA Fungus">
        <title>Comparative genomic study of the Penicillium genus elucidates a diverse pangenome and 15 lateral gene transfer events.</title>
        <authorList>
            <person name="Petersen C."/>
            <person name="Sorensen T."/>
            <person name="Nielsen M.R."/>
            <person name="Sondergaard T.E."/>
            <person name="Sorensen J.L."/>
            <person name="Fitzpatrick D.A."/>
            <person name="Frisvad J.C."/>
            <person name="Nielsen K.L."/>
        </authorList>
    </citation>
    <scope>NUCLEOTIDE SEQUENCE</scope>
    <source>
        <strain evidence="2">IBT 21472</strain>
    </source>
</reference>
<dbReference type="Pfam" id="PF14529">
    <property type="entry name" value="Exo_endo_phos_2"/>
    <property type="match status" value="1"/>
</dbReference>
<dbReference type="InterPro" id="IPR005135">
    <property type="entry name" value="Endo/exonuclease/phosphatase"/>
</dbReference>
<accession>A0A9W9QAT8</accession>
<keyword evidence="3" id="KW-1185">Reference proteome</keyword>
<keyword evidence="2" id="KW-0548">Nucleotidyltransferase</keyword>
<gene>
    <name evidence="2" type="ORF">N7476_000097</name>
</gene>
<protein>
    <submittedName>
        <fullName evidence="2">Reverse transcriptase</fullName>
    </submittedName>
</protein>
<dbReference type="AlphaFoldDB" id="A0A9W9QAT8"/>
<dbReference type="SUPFAM" id="SSF56219">
    <property type="entry name" value="DNase I-like"/>
    <property type="match status" value="1"/>
</dbReference>
<dbReference type="OrthoDB" id="5549573at2759"/>
<dbReference type="Proteomes" id="UP001147746">
    <property type="component" value="Unassembled WGS sequence"/>
</dbReference>
<proteinExistence type="predicted"/>
<keyword evidence="2" id="KW-0808">Transferase</keyword>
<comment type="caution">
    <text evidence="2">The sequence shown here is derived from an EMBL/GenBank/DDBJ whole genome shotgun (WGS) entry which is preliminary data.</text>
</comment>
<dbReference type="InterPro" id="IPR036691">
    <property type="entry name" value="Endo/exonu/phosph_ase_sf"/>
</dbReference>
<evidence type="ECO:0000313" key="2">
    <source>
        <dbReference type="EMBL" id="KAJ5330314.1"/>
    </source>
</evidence>
<organism evidence="2 3">
    <name type="scientific">Penicillium atrosanguineum</name>
    <dbReference type="NCBI Taxonomy" id="1132637"/>
    <lineage>
        <taxon>Eukaryota</taxon>
        <taxon>Fungi</taxon>
        <taxon>Dikarya</taxon>
        <taxon>Ascomycota</taxon>
        <taxon>Pezizomycotina</taxon>
        <taxon>Eurotiomycetes</taxon>
        <taxon>Eurotiomycetidae</taxon>
        <taxon>Eurotiales</taxon>
        <taxon>Aspergillaceae</taxon>
        <taxon>Penicillium</taxon>
    </lineage>
</organism>
<keyword evidence="2" id="KW-0695">RNA-directed DNA polymerase</keyword>
<name>A0A9W9QAT8_9EURO</name>